<protein>
    <submittedName>
        <fullName evidence="2">Uncharacterized protein</fullName>
    </submittedName>
</protein>
<keyword evidence="3" id="KW-1185">Reference proteome</keyword>
<comment type="caution">
    <text evidence="2">The sequence shown here is derived from an EMBL/GenBank/DDBJ whole genome shotgun (WGS) entry which is preliminary data.</text>
</comment>
<proteinExistence type="predicted"/>
<sequence length="105" mass="11880">MLFLEHYDGEHRKFDVPIIPERGTQYRAELMYYMFFHKMNEARGLSLELFELLAPGKIGHNAIEGTQKIIGSSDAMKDGVASCDVEKDDVASRDDQEDIAGTNLK</sequence>
<evidence type="ECO:0000256" key="1">
    <source>
        <dbReference type="SAM" id="MobiDB-lite"/>
    </source>
</evidence>
<dbReference type="AlphaFoldDB" id="A0A8J5RDB1"/>
<gene>
    <name evidence="2" type="ORF">GUJ93_ZPchr0237g33697</name>
</gene>
<reference evidence="2" key="2">
    <citation type="submission" date="2021-02" db="EMBL/GenBank/DDBJ databases">
        <authorList>
            <person name="Kimball J.A."/>
            <person name="Haas M.W."/>
            <person name="Macchietto M."/>
            <person name="Kono T."/>
            <person name="Duquette J."/>
            <person name="Shao M."/>
        </authorList>
    </citation>
    <scope>NUCLEOTIDE SEQUENCE</scope>
    <source>
        <tissue evidence="2">Fresh leaf tissue</tissue>
    </source>
</reference>
<reference evidence="2" key="1">
    <citation type="journal article" date="2021" name="bioRxiv">
        <title>Whole Genome Assembly and Annotation of Northern Wild Rice, Zizania palustris L., Supports a Whole Genome Duplication in the Zizania Genus.</title>
        <authorList>
            <person name="Haas M."/>
            <person name="Kono T."/>
            <person name="Macchietto M."/>
            <person name="Millas R."/>
            <person name="McGilp L."/>
            <person name="Shao M."/>
            <person name="Duquette J."/>
            <person name="Hirsch C.N."/>
            <person name="Kimball J."/>
        </authorList>
    </citation>
    <scope>NUCLEOTIDE SEQUENCE</scope>
    <source>
        <tissue evidence="2">Fresh leaf tissue</tissue>
    </source>
</reference>
<organism evidence="2 3">
    <name type="scientific">Zizania palustris</name>
    <name type="common">Northern wild rice</name>
    <dbReference type="NCBI Taxonomy" id="103762"/>
    <lineage>
        <taxon>Eukaryota</taxon>
        <taxon>Viridiplantae</taxon>
        <taxon>Streptophyta</taxon>
        <taxon>Embryophyta</taxon>
        <taxon>Tracheophyta</taxon>
        <taxon>Spermatophyta</taxon>
        <taxon>Magnoliopsida</taxon>
        <taxon>Liliopsida</taxon>
        <taxon>Poales</taxon>
        <taxon>Poaceae</taxon>
        <taxon>BOP clade</taxon>
        <taxon>Oryzoideae</taxon>
        <taxon>Oryzeae</taxon>
        <taxon>Zizaniinae</taxon>
        <taxon>Zizania</taxon>
    </lineage>
</organism>
<dbReference type="EMBL" id="JAAALK010000679">
    <property type="protein sequence ID" value="KAG8044437.1"/>
    <property type="molecule type" value="Genomic_DNA"/>
</dbReference>
<name>A0A8J5RDB1_ZIZPA</name>
<evidence type="ECO:0000313" key="2">
    <source>
        <dbReference type="EMBL" id="KAG8044437.1"/>
    </source>
</evidence>
<dbReference type="Proteomes" id="UP000729402">
    <property type="component" value="Unassembled WGS sequence"/>
</dbReference>
<feature type="region of interest" description="Disordered" evidence="1">
    <location>
        <begin position="86"/>
        <end position="105"/>
    </location>
</feature>
<accession>A0A8J5RDB1</accession>
<evidence type="ECO:0000313" key="3">
    <source>
        <dbReference type="Proteomes" id="UP000729402"/>
    </source>
</evidence>